<reference evidence="3" key="4">
    <citation type="submission" date="2023-10" db="EMBL/GenBank/DDBJ databases">
        <title>Mycolicibacterium fortuitum clinical isolates causing pulmonary infections in humans.</title>
        <authorList>
            <person name="Mejia-Ponce P.M."/>
            <person name="Zenteno-Cuevas R."/>
            <person name="Licona-Cassani C."/>
        </authorList>
    </citation>
    <scope>NUCLEOTIDE SEQUENCE</scope>
    <source>
        <strain evidence="3">M8</strain>
    </source>
</reference>
<dbReference type="RefSeq" id="WP_061262157.1">
    <property type="nucleotide sequence ID" value="NZ_CP011269.1"/>
</dbReference>
<dbReference type="EMBL" id="UGQY01000004">
    <property type="protein sequence ID" value="SUA03689.1"/>
    <property type="molecule type" value="Genomic_DNA"/>
</dbReference>
<proteinExistence type="predicted"/>
<reference evidence="2 6" key="1">
    <citation type="journal article" date="2015" name="MBio">
        <title>Enzymatic Degradation of Phenazines Can Generate Energy and Protect Sensitive Organisms from Toxicity.</title>
        <authorList>
            <person name="Costa K.C."/>
            <person name="Bergkessel M."/>
            <person name="Saunders S."/>
            <person name="Korlach J."/>
            <person name="Newman D.K."/>
        </authorList>
    </citation>
    <scope>NUCLEOTIDE SEQUENCE [LARGE SCALE GENOMIC DNA]</scope>
    <source>
        <strain evidence="2 6">CT6</strain>
    </source>
</reference>
<dbReference type="KEGG" id="mft:XA26_03310"/>
<evidence type="ECO:0000313" key="5">
    <source>
        <dbReference type="EMBL" id="SUA03689.1"/>
    </source>
</evidence>
<dbReference type="STRING" id="1766.XA26_03310"/>
<evidence type="ECO:0000313" key="6">
    <source>
        <dbReference type="Proteomes" id="UP000057134"/>
    </source>
</evidence>
<dbReference type="Proteomes" id="UP000255389">
    <property type="component" value="Unassembled WGS sequence"/>
</dbReference>
<organism evidence="2 6">
    <name type="scientific">Mycolicibacterium fortuitum</name>
    <name type="common">Mycobacterium fortuitum</name>
    <dbReference type="NCBI Taxonomy" id="1766"/>
    <lineage>
        <taxon>Bacteria</taxon>
        <taxon>Bacillati</taxon>
        <taxon>Actinomycetota</taxon>
        <taxon>Actinomycetes</taxon>
        <taxon>Mycobacteriales</taxon>
        <taxon>Mycobacteriaceae</taxon>
        <taxon>Mycolicibacterium</taxon>
    </lineage>
</organism>
<dbReference type="Proteomes" id="UP000187001">
    <property type="component" value="Unassembled WGS sequence"/>
</dbReference>
<feature type="transmembrane region" description="Helical" evidence="1">
    <location>
        <begin position="52"/>
        <end position="73"/>
    </location>
</feature>
<sequence length="90" mass="9518">MSRVSKVLYMPLSMATSVGGGLLAGALFTQIWKRIDEPNREPPDPKDLNRSAAKALTAAAIQGLVFGLVRAAVDRAGAKGYRALAHESPV</sequence>
<dbReference type="EMBL" id="MBER01000050">
    <property type="protein sequence ID" value="OMC47286.1"/>
    <property type="molecule type" value="Genomic_DNA"/>
</dbReference>
<evidence type="ECO:0000256" key="1">
    <source>
        <dbReference type="SAM" id="Phobius"/>
    </source>
</evidence>
<dbReference type="Proteomes" id="UP001186041">
    <property type="component" value="Unassembled WGS sequence"/>
</dbReference>
<dbReference type="EMBL" id="CP011269">
    <property type="protein sequence ID" value="ALI24197.1"/>
    <property type="molecule type" value="Genomic_DNA"/>
</dbReference>
<accession>A0A0N9Y4J4</accession>
<evidence type="ECO:0000313" key="2">
    <source>
        <dbReference type="EMBL" id="ALI24197.1"/>
    </source>
</evidence>
<dbReference type="InterPro" id="IPR025329">
    <property type="entry name" value="DUF4235"/>
</dbReference>
<protein>
    <submittedName>
        <fullName evidence="3">DUF4235 domain-containing protein</fullName>
    </submittedName>
    <submittedName>
        <fullName evidence="2 5">Integral membrane protein</fullName>
    </submittedName>
</protein>
<dbReference type="GeneID" id="44299880"/>
<evidence type="ECO:0000313" key="3">
    <source>
        <dbReference type="EMBL" id="MDV7291015.1"/>
    </source>
</evidence>
<evidence type="ECO:0000313" key="4">
    <source>
        <dbReference type="EMBL" id="OMC47286.1"/>
    </source>
</evidence>
<dbReference type="PATRIC" id="fig|1766.6.peg.328"/>
<feature type="transmembrane region" description="Helical" evidence="1">
    <location>
        <begin position="7"/>
        <end position="32"/>
    </location>
</feature>
<dbReference type="Pfam" id="PF14019">
    <property type="entry name" value="DUF4235"/>
    <property type="match status" value="1"/>
</dbReference>
<reference evidence="4 7" key="2">
    <citation type="submission" date="2016-07" db="EMBL/GenBank/DDBJ databases">
        <authorList>
            <person name="Sutton G."/>
            <person name="Brinkac L."/>
            <person name="Sanka R."/>
            <person name="Adams M."/>
            <person name="Lau E."/>
            <person name="Kumar A."/>
            <person name="Macaden R."/>
        </authorList>
    </citation>
    <scope>NUCLEOTIDE SEQUENCE [LARGE SCALE GENOMIC DNA]</scope>
    <source>
        <strain evidence="4 7">GA-0871</strain>
    </source>
</reference>
<dbReference type="Proteomes" id="UP000057134">
    <property type="component" value="Chromosome"/>
</dbReference>
<dbReference type="AlphaFoldDB" id="A0A0N9Y4J4"/>
<reference evidence="5 8" key="3">
    <citation type="submission" date="2018-06" db="EMBL/GenBank/DDBJ databases">
        <authorList>
            <consortium name="Pathogen Informatics"/>
            <person name="Doyle S."/>
        </authorList>
    </citation>
    <scope>NUCLEOTIDE SEQUENCE [LARGE SCALE GENOMIC DNA]</scope>
    <source>
        <strain evidence="5 8">NCTC1542</strain>
    </source>
</reference>
<keyword evidence="6" id="KW-1185">Reference proteome</keyword>
<keyword evidence="1" id="KW-1133">Transmembrane helix</keyword>
<gene>
    <name evidence="4" type="ORF">A5742_23970</name>
    <name evidence="5" type="ORF">NCTC1542_05175</name>
    <name evidence="3" type="ORF">R4485_12645</name>
    <name evidence="2" type="ORF">XA26_03310</name>
</gene>
<keyword evidence="1" id="KW-0472">Membrane</keyword>
<name>A0A0N9Y4J4_MYCFO</name>
<keyword evidence="1" id="KW-0812">Transmembrane</keyword>
<evidence type="ECO:0000313" key="8">
    <source>
        <dbReference type="Proteomes" id="UP000255389"/>
    </source>
</evidence>
<dbReference type="EMBL" id="JAWLVV010000009">
    <property type="protein sequence ID" value="MDV7291015.1"/>
    <property type="molecule type" value="Genomic_DNA"/>
</dbReference>
<evidence type="ECO:0000313" key="7">
    <source>
        <dbReference type="Proteomes" id="UP000187001"/>
    </source>
</evidence>